<dbReference type="EMBL" id="JAVFWL010000004">
    <property type="protein sequence ID" value="KAK6752539.1"/>
    <property type="molecule type" value="Genomic_DNA"/>
</dbReference>
<evidence type="ECO:0000256" key="1">
    <source>
        <dbReference type="SAM" id="MobiDB-lite"/>
    </source>
</evidence>
<keyword evidence="2" id="KW-0472">Membrane</keyword>
<reference evidence="3 4" key="1">
    <citation type="submission" date="2023-08" db="EMBL/GenBank/DDBJ databases">
        <title>A Necator americanus chromosomal reference genome.</title>
        <authorList>
            <person name="Ilik V."/>
            <person name="Petrzelkova K.J."/>
            <person name="Pardy F."/>
            <person name="Fuh T."/>
            <person name="Niatou-Singa F.S."/>
            <person name="Gouil Q."/>
            <person name="Baker L."/>
            <person name="Ritchie M.E."/>
            <person name="Jex A.R."/>
            <person name="Gazzola D."/>
            <person name="Li H."/>
            <person name="Toshio Fujiwara R."/>
            <person name="Zhan B."/>
            <person name="Aroian R.V."/>
            <person name="Pafco B."/>
            <person name="Schwarz E.M."/>
        </authorList>
    </citation>
    <scope>NUCLEOTIDE SEQUENCE [LARGE SCALE GENOMIC DNA]</scope>
    <source>
        <strain evidence="3 4">Aroian</strain>
        <tissue evidence="3">Whole animal</tissue>
    </source>
</reference>
<proteinExistence type="predicted"/>
<feature type="region of interest" description="Disordered" evidence="1">
    <location>
        <begin position="51"/>
        <end position="74"/>
    </location>
</feature>
<evidence type="ECO:0000313" key="3">
    <source>
        <dbReference type="EMBL" id="KAK6752539.1"/>
    </source>
</evidence>
<accession>A0ABR1DQ24</accession>
<dbReference type="Proteomes" id="UP001303046">
    <property type="component" value="Unassembled WGS sequence"/>
</dbReference>
<keyword evidence="2" id="KW-1133">Transmembrane helix</keyword>
<evidence type="ECO:0000313" key="4">
    <source>
        <dbReference type="Proteomes" id="UP001303046"/>
    </source>
</evidence>
<comment type="caution">
    <text evidence="3">The sequence shown here is derived from an EMBL/GenBank/DDBJ whole genome shotgun (WGS) entry which is preliminary data.</text>
</comment>
<name>A0ABR1DQ24_NECAM</name>
<keyword evidence="4" id="KW-1185">Reference proteome</keyword>
<feature type="transmembrane region" description="Helical" evidence="2">
    <location>
        <begin position="12"/>
        <end position="38"/>
    </location>
</feature>
<protein>
    <submittedName>
        <fullName evidence="3">Uncharacterized protein</fullName>
    </submittedName>
</protein>
<keyword evidence="2" id="KW-0812">Transmembrane</keyword>
<gene>
    <name evidence="3" type="primary">Necator_chrIV.g17061</name>
    <name evidence="3" type="ORF">RB195_003763</name>
</gene>
<organism evidence="3 4">
    <name type="scientific">Necator americanus</name>
    <name type="common">Human hookworm</name>
    <dbReference type="NCBI Taxonomy" id="51031"/>
    <lineage>
        <taxon>Eukaryota</taxon>
        <taxon>Metazoa</taxon>
        <taxon>Ecdysozoa</taxon>
        <taxon>Nematoda</taxon>
        <taxon>Chromadorea</taxon>
        <taxon>Rhabditida</taxon>
        <taxon>Rhabditina</taxon>
        <taxon>Rhabditomorpha</taxon>
        <taxon>Strongyloidea</taxon>
        <taxon>Ancylostomatidae</taxon>
        <taxon>Bunostominae</taxon>
        <taxon>Necator</taxon>
    </lineage>
</organism>
<evidence type="ECO:0000256" key="2">
    <source>
        <dbReference type="SAM" id="Phobius"/>
    </source>
</evidence>
<sequence>MSPSVWCSVEKILHFILTSLEYFLSMISIGCSVVWYFIICTKKKKNQRIRNSSGGSIRVIPKSPKSGPVVMDNTQRRGTYTPIMESTQCLGRTQESERKRKIEVATAEAMENETSIHKKGKVETLKFSQDSRENKTRTAELMNSKAKRSKEQLNTAEELNIREEKCERKLDLELRTAEDEDLTHPRIPEVRHVAKPQDEVLGQKNVCEEKTGPALIGMTREKHDHNTPSFIESEFINIA</sequence>